<evidence type="ECO:0000313" key="1">
    <source>
        <dbReference type="EMBL" id="DAF62479.1"/>
    </source>
</evidence>
<sequence>MALFKLSEEKLQESIETVGHNLLSNTFGGGMHSLDYKRWNFILNAINPLAFLLQGALSVFGVRDKLDQAYFRQYYKIDSKVESQLKKMIKNIDDVAIFSSKNSYKKKGLTGALHGSRDFSGDETSVEDRTAMNTKRKANEVSLGTATAYHILHFGDKFAIVFFIFDSNRIKEAKVVTAKDVRSTSYNVATITDFHKIKASEYTK</sequence>
<proteinExistence type="predicted"/>
<reference evidence="1" key="1">
    <citation type="journal article" date="2021" name="Proc. Natl. Acad. Sci. U.S.A.">
        <title>A Catalog of Tens of Thousands of Viruses from Human Metagenomes Reveals Hidden Associations with Chronic Diseases.</title>
        <authorList>
            <person name="Tisza M.J."/>
            <person name="Buck C.B."/>
        </authorList>
    </citation>
    <scope>NUCLEOTIDE SEQUENCE</scope>
    <source>
        <strain evidence="1">CtIty1</strain>
    </source>
</reference>
<organism evidence="1">
    <name type="scientific">Myoviridae sp. ctIty1</name>
    <dbReference type="NCBI Taxonomy" id="2827673"/>
    <lineage>
        <taxon>Viruses</taxon>
        <taxon>Duplodnaviria</taxon>
        <taxon>Heunggongvirae</taxon>
        <taxon>Uroviricota</taxon>
        <taxon>Caudoviricetes</taxon>
    </lineage>
</organism>
<accession>A0A8S5THK7</accession>
<protein>
    <submittedName>
        <fullName evidence="1">Uncharacterized protein</fullName>
    </submittedName>
</protein>
<dbReference type="EMBL" id="BK032823">
    <property type="protein sequence ID" value="DAF62479.1"/>
    <property type="molecule type" value="Genomic_DNA"/>
</dbReference>
<name>A0A8S5THK7_9CAUD</name>